<proteinExistence type="predicted"/>
<reference evidence="2 3" key="1">
    <citation type="submission" date="2017-01" db="EMBL/GenBank/DDBJ databases">
        <title>The cable genome- insights into the physiology and evolution of filamentous bacteria capable of sulfide oxidation via long distance electron transfer.</title>
        <authorList>
            <person name="Schreiber L."/>
            <person name="Bjerg J.T."/>
            <person name="Boggild A."/>
            <person name="Van De Vossenberg J."/>
            <person name="Meysman F."/>
            <person name="Nielsen L.P."/>
            <person name="Schramm A."/>
            <person name="Kjeldsen K.U."/>
        </authorList>
    </citation>
    <scope>NUCLEOTIDE SEQUENCE [LARGE SCALE GENOMIC DNA]</scope>
    <source>
        <strain evidence="2">MCF</strain>
    </source>
</reference>
<dbReference type="AlphaFoldDB" id="A0A3S3SR70"/>
<dbReference type="Proteomes" id="UP000287853">
    <property type="component" value="Unassembled WGS sequence"/>
</dbReference>
<keyword evidence="1" id="KW-0472">Membrane</keyword>
<feature type="transmembrane region" description="Helical" evidence="1">
    <location>
        <begin position="12"/>
        <end position="32"/>
    </location>
</feature>
<gene>
    <name evidence="2" type="ORF">H206_05197</name>
</gene>
<evidence type="ECO:0000313" key="3">
    <source>
        <dbReference type="Proteomes" id="UP000287853"/>
    </source>
</evidence>
<name>A0A3S3SR70_9BACT</name>
<protein>
    <submittedName>
        <fullName evidence="2">Uncharacterized protein</fullName>
    </submittedName>
</protein>
<organism evidence="2 3">
    <name type="scientific">Candidatus Electrothrix aarhusensis</name>
    <dbReference type="NCBI Taxonomy" id="1859131"/>
    <lineage>
        <taxon>Bacteria</taxon>
        <taxon>Pseudomonadati</taxon>
        <taxon>Thermodesulfobacteriota</taxon>
        <taxon>Desulfobulbia</taxon>
        <taxon>Desulfobulbales</taxon>
        <taxon>Desulfobulbaceae</taxon>
        <taxon>Candidatus Electrothrix</taxon>
    </lineage>
</organism>
<comment type="caution">
    <text evidence="2">The sequence shown here is derived from an EMBL/GenBank/DDBJ whole genome shotgun (WGS) entry which is preliminary data.</text>
</comment>
<keyword evidence="3" id="KW-1185">Reference proteome</keyword>
<keyword evidence="1" id="KW-0812">Transmembrane</keyword>
<evidence type="ECO:0000256" key="1">
    <source>
        <dbReference type="SAM" id="Phobius"/>
    </source>
</evidence>
<dbReference type="EMBL" id="MTKO01000003">
    <property type="protein sequence ID" value="RWX48230.1"/>
    <property type="molecule type" value="Genomic_DNA"/>
</dbReference>
<sequence length="41" mass="4908">MRSKYENSFIKFRLYLSVVEIIVSADSTTIFFNLRSNELFK</sequence>
<keyword evidence="1" id="KW-1133">Transmembrane helix</keyword>
<evidence type="ECO:0000313" key="2">
    <source>
        <dbReference type="EMBL" id="RWX48230.1"/>
    </source>
</evidence>
<accession>A0A3S3SR70</accession>